<organism evidence="5 6">
    <name type="scientific">Brenthis ino</name>
    <name type="common">lesser marbled fritillary</name>
    <dbReference type="NCBI Taxonomy" id="405034"/>
    <lineage>
        <taxon>Eukaryota</taxon>
        <taxon>Metazoa</taxon>
        <taxon>Ecdysozoa</taxon>
        <taxon>Arthropoda</taxon>
        <taxon>Hexapoda</taxon>
        <taxon>Insecta</taxon>
        <taxon>Pterygota</taxon>
        <taxon>Neoptera</taxon>
        <taxon>Endopterygota</taxon>
        <taxon>Lepidoptera</taxon>
        <taxon>Glossata</taxon>
        <taxon>Ditrysia</taxon>
        <taxon>Papilionoidea</taxon>
        <taxon>Nymphalidae</taxon>
        <taxon>Heliconiinae</taxon>
        <taxon>Argynnini</taxon>
        <taxon>Brenthis</taxon>
    </lineage>
</organism>
<evidence type="ECO:0000256" key="3">
    <source>
        <dbReference type="ARBA" id="ARBA00022833"/>
    </source>
</evidence>
<name>A0A8J9US33_9NEOP</name>
<protein>
    <recommendedName>
        <fullName evidence="4">FLYWCH-type domain-containing protein</fullName>
    </recommendedName>
</protein>
<evidence type="ECO:0000313" key="6">
    <source>
        <dbReference type="Proteomes" id="UP000838878"/>
    </source>
</evidence>
<keyword evidence="2" id="KW-0863">Zinc-finger</keyword>
<gene>
    <name evidence="5" type="ORF">BINO364_LOCUS9687</name>
</gene>
<dbReference type="Proteomes" id="UP000838878">
    <property type="component" value="Chromosome 4"/>
</dbReference>
<keyword evidence="6" id="KW-1185">Reference proteome</keyword>
<feature type="domain" description="FLYWCH-type" evidence="4">
    <location>
        <begin position="110"/>
        <end position="167"/>
    </location>
</feature>
<dbReference type="GO" id="GO:0008270">
    <property type="term" value="F:zinc ion binding"/>
    <property type="evidence" value="ECO:0007669"/>
    <property type="project" value="UniProtKB-KW"/>
</dbReference>
<dbReference type="Pfam" id="PF04500">
    <property type="entry name" value="FLYWCH"/>
    <property type="match status" value="2"/>
</dbReference>
<evidence type="ECO:0000256" key="1">
    <source>
        <dbReference type="ARBA" id="ARBA00022723"/>
    </source>
</evidence>
<evidence type="ECO:0000256" key="2">
    <source>
        <dbReference type="ARBA" id="ARBA00022771"/>
    </source>
</evidence>
<keyword evidence="3" id="KW-0862">Zinc</keyword>
<evidence type="ECO:0000259" key="4">
    <source>
        <dbReference type="Pfam" id="PF04500"/>
    </source>
</evidence>
<accession>A0A8J9US33</accession>
<dbReference type="Gene3D" id="2.20.25.240">
    <property type="match status" value="3"/>
</dbReference>
<sequence length="183" mass="20725">MYNGFSYSHVHAKNKTRWYCSKRLTGCKARVVTTEEGEFLNAIDEVEFVTTAQGKGQLLLYQGNTFANVYKKMSWVCSKKHSGCTVQIKTTVDGKLIFCRGALEYIPINRGRGQGVLIVHKGYTFSKVYENNAEVIWYCSKRKSGCRAKLNTTTDGNLSEFVGEHNHQAPMIFRSPDGDIYKI</sequence>
<feature type="domain" description="FLYWCH-type" evidence="4">
    <location>
        <begin position="1"/>
        <end position="36"/>
    </location>
</feature>
<dbReference type="OrthoDB" id="7438973at2759"/>
<keyword evidence="1" id="KW-0479">Metal-binding</keyword>
<evidence type="ECO:0000313" key="5">
    <source>
        <dbReference type="EMBL" id="CAH0723919.1"/>
    </source>
</evidence>
<dbReference type="InterPro" id="IPR007588">
    <property type="entry name" value="Znf_FLYWCH"/>
</dbReference>
<dbReference type="AlphaFoldDB" id="A0A8J9US33"/>
<reference evidence="5" key="1">
    <citation type="submission" date="2021-12" db="EMBL/GenBank/DDBJ databases">
        <authorList>
            <person name="Martin H S."/>
        </authorList>
    </citation>
    <scope>NUCLEOTIDE SEQUENCE</scope>
</reference>
<feature type="non-terminal residue" evidence="5">
    <location>
        <position position="183"/>
    </location>
</feature>
<dbReference type="EMBL" id="OV170224">
    <property type="protein sequence ID" value="CAH0723919.1"/>
    <property type="molecule type" value="Genomic_DNA"/>
</dbReference>
<proteinExistence type="predicted"/>